<evidence type="ECO:0000256" key="2">
    <source>
        <dbReference type="ARBA" id="ARBA00004251"/>
    </source>
</evidence>
<gene>
    <name evidence="24" type="ORF">NLS_LOCUS1790</name>
</gene>
<dbReference type="PROSITE" id="PS50088">
    <property type="entry name" value="ANK_REPEAT"/>
    <property type="match status" value="3"/>
</dbReference>
<evidence type="ECO:0000256" key="17">
    <source>
        <dbReference type="ARBA" id="ARBA00023163"/>
    </source>
</evidence>
<keyword evidence="15 21" id="KW-1015">Disulfide bond</keyword>
<dbReference type="InterPro" id="IPR001881">
    <property type="entry name" value="EGF-like_Ca-bd_dom"/>
</dbReference>
<feature type="domain" description="EGF-like" evidence="22">
    <location>
        <begin position="81"/>
        <end position="119"/>
    </location>
</feature>
<evidence type="ECO:0000256" key="4">
    <source>
        <dbReference type="ARBA" id="ARBA00022475"/>
    </source>
</evidence>
<dbReference type="PROSITE" id="PS50258">
    <property type="entry name" value="LNR"/>
    <property type="match status" value="2"/>
</dbReference>
<dbReference type="FunFam" id="2.10.25.10:FF:000080">
    <property type="entry name" value="Neurogenic locus notch 1"/>
    <property type="match status" value="1"/>
</dbReference>
<keyword evidence="6" id="KW-0812">Transmembrane</keyword>
<proteinExistence type="predicted"/>
<dbReference type="InterPro" id="IPR002110">
    <property type="entry name" value="Ankyrin_rpt"/>
</dbReference>
<dbReference type="Gene3D" id="2.10.25.10">
    <property type="entry name" value="Laminin"/>
    <property type="match status" value="5"/>
</dbReference>
<feature type="domain" description="EGF-like" evidence="22">
    <location>
        <begin position="121"/>
        <end position="159"/>
    </location>
</feature>
<dbReference type="SUPFAM" id="SSF90193">
    <property type="entry name" value="Notch domain"/>
    <property type="match status" value="3"/>
</dbReference>
<dbReference type="Proteomes" id="UP000277928">
    <property type="component" value="Unassembled WGS sequence"/>
</dbReference>
<dbReference type="PROSITE" id="PS01186">
    <property type="entry name" value="EGF_2"/>
    <property type="match status" value="2"/>
</dbReference>
<dbReference type="SMART" id="SM00181">
    <property type="entry name" value="EGF"/>
    <property type="match status" value="5"/>
</dbReference>
<protein>
    <submittedName>
        <fullName evidence="24">Uncharacterized protein</fullName>
    </submittedName>
</protein>
<feature type="repeat" description="ANK" evidence="20">
    <location>
        <begin position="645"/>
        <end position="677"/>
    </location>
</feature>
<reference evidence="24 25" key="1">
    <citation type="submission" date="2018-08" db="EMBL/GenBank/DDBJ databases">
        <authorList>
            <person name="Laetsch R D."/>
            <person name="Stevens L."/>
            <person name="Kumar S."/>
            <person name="Blaxter L. M."/>
        </authorList>
    </citation>
    <scope>NUCLEOTIDE SEQUENCE [LARGE SCALE GENOMIC DNA]</scope>
</reference>
<dbReference type="InterPro" id="IPR036770">
    <property type="entry name" value="Ankyrin_rpt-contain_sf"/>
</dbReference>
<feature type="domain" description="LNR" evidence="23">
    <location>
        <begin position="225"/>
        <end position="269"/>
    </location>
</feature>
<dbReference type="InterPro" id="IPR000742">
    <property type="entry name" value="EGF"/>
</dbReference>
<evidence type="ECO:0000256" key="1">
    <source>
        <dbReference type="ARBA" id="ARBA00004123"/>
    </source>
</evidence>
<dbReference type="PANTHER" id="PTHR45836">
    <property type="entry name" value="SLIT HOMOLOG"/>
    <property type="match status" value="1"/>
</dbReference>
<dbReference type="PROSITE" id="PS00022">
    <property type="entry name" value="EGF_1"/>
    <property type="match status" value="3"/>
</dbReference>
<dbReference type="InterPro" id="IPR000800">
    <property type="entry name" value="Notch_dom"/>
</dbReference>
<dbReference type="GO" id="GO:0090575">
    <property type="term" value="C:RNA polymerase II transcription regulator complex"/>
    <property type="evidence" value="ECO:0007669"/>
    <property type="project" value="UniProtKB-ARBA"/>
</dbReference>
<dbReference type="GO" id="GO:0022611">
    <property type="term" value="P:dormancy process"/>
    <property type="evidence" value="ECO:0007669"/>
    <property type="project" value="UniProtKB-ARBA"/>
</dbReference>
<dbReference type="GO" id="GO:0009986">
    <property type="term" value="C:cell surface"/>
    <property type="evidence" value="ECO:0007669"/>
    <property type="project" value="TreeGrafter"/>
</dbReference>
<evidence type="ECO:0000256" key="21">
    <source>
        <dbReference type="PROSITE-ProRule" id="PRU00076"/>
    </source>
</evidence>
<dbReference type="InterPro" id="IPR051355">
    <property type="entry name" value="Notch/Slit_guidance"/>
</dbReference>
<evidence type="ECO:0000256" key="13">
    <source>
        <dbReference type="ARBA" id="ARBA00023043"/>
    </source>
</evidence>
<keyword evidence="25" id="KW-1185">Reference proteome</keyword>
<keyword evidence="12" id="KW-0805">Transcription regulation</keyword>
<dbReference type="Gene3D" id="1.25.40.20">
    <property type="entry name" value="Ankyrin repeat-containing domain"/>
    <property type="match status" value="1"/>
</dbReference>
<keyword evidence="16" id="KW-0010">Activator</keyword>
<keyword evidence="3" id="KW-0217">Developmental protein</keyword>
<dbReference type="GO" id="GO:0061629">
    <property type="term" value="F:RNA polymerase II-specific DNA-binding transcription factor binding"/>
    <property type="evidence" value="ECO:0007669"/>
    <property type="project" value="UniProtKB-ARBA"/>
</dbReference>
<dbReference type="SUPFAM" id="SSF48403">
    <property type="entry name" value="Ankyrin repeat"/>
    <property type="match status" value="1"/>
</dbReference>
<feature type="disulfide bond" evidence="21">
    <location>
        <begin position="149"/>
        <end position="158"/>
    </location>
</feature>
<evidence type="ECO:0000256" key="16">
    <source>
        <dbReference type="ARBA" id="ARBA00023159"/>
    </source>
</evidence>
<dbReference type="GO" id="GO:0001708">
    <property type="term" value="P:cell fate specification"/>
    <property type="evidence" value="ECO:0007669"/>
    <property type="project" value="UniProtKB-ARBA"/>
</dbReference>
<evidence type="ECO:0000256" key="18">
    <source>
        <dbReference type="ARBA" id="ARBA00023180"/>
    </source>
</evidence>
<dbReference type="Pfam" id="PF13637">
    <property type="entry name" value="Ank_4"/>
    <property type="match status" value="1"/>
</dbReference>
<dbReference type="GO" id="GO:0007411">
    <property type="term" value="P:axon guidance"/>
    <property type="evidence" value="ECO:0007669"/>
    <property type="project" value="TreeGrafter"/>
</dbReference>
<dbReference type="InterPro" id="IPR013032">
    <property type="entry name" value="EGF-like_CS"/>
</dbReference>
<keyword evidence="17" id="KW-0804">Transcription</keyword>
<dbReference type="GO" id="GO:0040024">
    <property type="term" value="P:dauer larval development"/>
    <property type="evidence" value="ECO:0007669"/>
    <property type="project" value="UniProtKB-ARBA"/>
</dbReference>
<dbReference type="AlphaFoldDB" id="A0A3P6SX56"/>
<dbReference type="GO" id="GO:0043235">
    <property type="term" value="C:receptor complex"/>
    <property type="evidence" value="ECO:0007669"/>
    <property type="project" value="TreeGrafter"/>
</dbReference>
<dbReference type="Pfam" id="PF12796">
    <property type="entry name" value="Ank_2"/>
    <property type="match status" value="1"/>
</dbReference>
<feature type="disulfide bond" evidence="21">
    <location>
        <begin position="70"/>
        <end position="79"/>
    </location>
</feature>
<evidence type="ECO:0000256" key="12">
    <source>
        <dbReference type="ARBA" id="ARBA00023015"/>
    </source>
</evidence>
<organism evidence="24 25">
    <name type="scientific">Litomosoides sigmodontis</name>
    <name type="common">Filarial nematode worm</name>
    <dbReference type="NCBI Taxonomy" id="42156"/>
    <lineage>
        <taxon>Eukaryota</taxon>
        <taxon>Metazoa</taxon>
        <taxon>Ecdysozoa</taxon>
        <taxon>Nematoda</taxon>
        <taxon>Chromadorea</taxon>
        <taxon>Rhabditida</taxon>
        <taxon>Spirurina</taxon>
        <taxon>Spiruromorpha</taxon>
        <taxon>Filarioidea</taxon>
        <taxon>Onchocercidae</taxon>
        <taxon>Litomosoides</taxon>
    </lineage>
</organism>
<evidence type="ECO:0000256" key="11">
    <source>
        <dbReference type="ARBA" id="ARBA00022989"/>
    </source>
</evidence>
<dbReference type="PROSITE" id="PS50297">
    <property type="entry name" value="ANK_REP_REGION"/>
    <property type="match status" value="3"/>
</dbReference>
<dbReference type="Pfam" id="PF00066">
    <property type="entry name" value="Notch"/>
    <property type="match status" value="3"/>
</dbReference>
<evidence type="ECO:0000313" key="25">
    <source>
        <dbReference type="Proteomes" id="UP000277928"/>
    </source>
</evidence>
<keyword evidence="19" id="KW-0539">Nucleus</keyword>
<evidence type="ECO:0000256" key="15">
    <source>
        <dbReference type="ARBA" id="ARBA00023157"/>
    </source>
</evidence>
<dbReference type="PROSITE" id="PS00010">
    <property type="entry name" value="ASX_HYDROXYL"/>
    <property type="match status" value="1"/>
</dbReference>
<comment type="caution">
    <text evidence="21">Lacks conserved residue(s) required for the propagation of feature annotation.</text>
</comment>
<keyword evidence="4" id="KW-1003">Cell membrane</keyword>
<dbReference type="Pfam" id="PF12661">
    <property type="entry name" value="hEGF"/>
    <property type="match status" value="1"/>
</dbReference>
<keyword evidence="14" id="KW-0472">Membrane</keyword>
<evidence type="ECO:0000256" key="3">
    <source>
        <dbReference type="ARBA" id="ARBA00022473"/>
    </source>
</evidence>
<dbReference type="PROSITE" id="PS50026">
    <property type="entry name" value="EGF_3"/>
    <property type="match status" value="5"/>
</dbReference>
<dbReference type="CDD" id="cd00054">
    <property type="entry name" value="EGF_CA"/>
    <property type="match status" value="4"/>
</dbReference>
<dbReference type="Pfam" id="PF00008">
    <property type="entry name" value="EGF"/>
    <property type="match status" value="2"/>
</dbReference>
<dbReference type="Gene3D" id="3.30.300.320">
    <property type="match status" value="1"/>
</dbReference>
<feature type="disulfide bond" evidence="21">
    <location>
        <begin position="109"/>
        <end position="118"/>
    </location>
</feature>
<evidence type="ECO:0000256" key="7">
    <source>
        <dbReference type="ARBA" id="ARBA00022729"/>
    </source>
</evidence>
<feature type="repeat" description="ANK" evidence="20">
    <location>
        <begin position="536"/>
        <end position="568"/>
    </location>
</feature>
<evidence type="ECO:0000256" key="9">
    <source>
        <dbReference type="ARBA" id="ARBA00022782"/>
    </source>
</evidence>
<sequence>MITGYCEKYSNNLCENGGTCVNAGTNDYKCVCLNGYSGRNCATNEDDCIEHSCTPGSTCIDGIAKYTCACPPGKIGLFCHLDDPCMQKPCGNGSECIADTASGEFLCNCMRGTTGPNCATDINECIESEKLCFNGGICVNTFGSWYCDCPVGYNDPYCMIHENECDPNPCLNGASCLDYGNRYESFYGKNCEKTCPPGFEDRTCKQRHVSLDNNHLEELFEKQICLLHNCSSKSANNVCDSECNYPACQYDGFDCSAHLQPFRHCPLPDFCARVFHDNKCDLVCDRSECLLDGFDCNEKKERCLFEDYCSTRFNDGYCDQECFTEECYFDGVDCKQNIAYTKLEGSLSLIILMGPDEFLKRAPVLQFILSQGMKARVTIAVDNHNRKRFFSWKADTNGLNGTKVYLNIETAQCHEEVNCRRDISDVEQAADFIGAMNFPLTLLEGECKSNGNMESRGMTSERISNDKQPNYFTEVYVVPDPEDGEIDKSLVNVRNKDGKSALMLTALNQTKSEEASCTDVENLFLAGALIDAEDDCGETALIMAVKAGRAEVVKCFLRFGADIATCDIHNRTALHHAASINAADIIRILLETEEIEIDAIDDTDCSALMTVAKLGYRDPETVALLINAGADINCTGNHINGETYKGRTALHYAVMQSNQELARYLVERGANLNIQDHMGQTPLFLAASQGHVEMVHMLVAAGARRYIPDNMDQTPEDIASEKEYKEVTQYFTNLRTQNGSATNGNGRSKMKNVKKPRIIEVSPTSLEMVLNSVTTASMTPESSNSSNSSTLLNRSKEHYNLNSHLSCETTTQLPNSLNTIPQQNSQHPIQASYSSTDHTANQSYNMQNGYVMNVENGPVASTPFLGFEYYV</sequence>
<dbReference type="PRINTS" id="PR01452">
    <property type="entry name" value="LNOTCHREPEAT"/>
</dbReference>
<dbReference type="InterPro" id="IPR035993">
    <property type="entry name" value="Notch-like_dom_sf"/>
</dbReference>
<dbReference type="SMART" id="SM00004">
    <property type="entry name" value="NL"/>
    <property type="match status" value="3"/>
</dbReference>
<dbReference type="FunFam" id="3.30.300.320:FF:000001">
    <property type="entry name" value="Neurogenic locus notch 1"/>
    <property type="match status" value="1"/>
</dbReference>
<dbReference type="InterPro" id="IPR000152">
    <property type="entry name" value="EGF-type_Asp/Asn_hydroxyl_site"/>
</dbReference>
<evidence type="ECO:0000259" key="22">
    <source>
        <dbReference type="PROSITE" id="PS50026"/>
    </source>
</evidence>
<evidence type="ECO:0000256" key="14">
    <source>
        <dbReference type="ARBA" id="ARBA00023136"/>
    </source>
</evidence>
<dbReference type="SUPFAM" id="SSF57196">
    <property type="entry name" value="EGF/Laminin"/>
    <property type="match status" value="4"/>
</dbReference>
<evidence type="ECO:0000256" key="6">
    <source>
        <dbReference type="ARBA" id="ARBA00022692"/>
    </source>
</evidence>
<evidence type="ECO:0000259" key="23">
    <source>
        <dbReference type="PROSITE" id="PS50258"/>
    </source>
</evidence>
<dbReference type="SMART" id="SM00179">
    <property type="entry name" value="EGF_CA"/>
    <property type="match status" value="5"/>
</dbReference>
<dbReference type="EMBL" id="UYRX01000070">
    <property type="protein sequence ID" value="VDK72475.1"/>
    <property type="molecule type" value="Genomic_DNA"/>
</dbReference>
<evidence type="ECO:0000256" key="5">
    <source>
        <dbReference type="ARBA" id="ARBA00022536"/>
    </source>
</evidence>
<dbReference type="Gene3D" id="3.30.70.3310">
    <property type="match status" value="1"/>
</dbReference>
<feature type="domain" description="EGF-like" evidence="22">
    <location>
        <begin position="44"/>
        <end position="80"/>
    </location>
</feature>
<evidence type="ECO:0000256" key="8">
    <source>
        <dbReference type="ARBA" id="ARBA00022737"/>
    </source>
</evidence>
<feature type="repeat" description="ANK" evidence="20">
    <location>
        <begin position="678"/>
        <end position="710"/>
    </location>
</feature>
<keyword evidence="8" id="KW-0677">Repeat</keyword>
<keyword evidence="10" id="KW-0914">Notch signaling pathway</keyword>
<keyword evidence="7" id="KW-0732">Signal</keyword>
<feature type="domain" description="EGF-like" evidence="22">
    <location>
        <begin position="161"/>
        <end position="192"/>
    </location>
</feature>
<dbReference type="STRING" id="42156.A0A3P6SX56"/>
<dbReference type="OMA" id="CDSECNY"/>
<dbReference type="GO" id="GO:0007219">
    <property type="term" value="P:Notch signaling pathway"/>
    <property type="evidence" value="ECO:0007669"/>
    <property type="project" value="UniProtKB-KW"/>
</dbReference>
<feature type="domain" description="EGF-like" evidence="22">
    <location>
        <begin position="2"/>
        <end position="42"/>
    </location>
</feature>
<dbReference type="GO" id="GO:0005509">
    <property type="term" value="F:calcium ion binding"/>
    <property type="evidence" value="ECO:0007669"/>
    <property type="project" value="InterPro"/>
</dbReference>
<evidence type="ECO:0000313" key="24">
    <source>
        <dbReference type="EMBL" id="VDK72475.1"/>
    </source>
</evidence>
<dbReference type="SMART" id="SM00248">
    <property type="entry name" value="ANK"/>
    <property type="match status" value="5"/>
</dbReference>
<keyword evidence="18" id="KW-0325">Glycoprotein</keyword>
<evidence type="ECO:0000256" key="20">
    <source>
        <dbReference type="PROSITE-ProRule" id="PRU00023"/>
    </source>
</evidence>
<keyword evidence="5 21" id="KW-0245">EGF-like domain</keyword>
<feature type="domain" description="LNR" evidence="23">
    <location>
        <begin position="296"/>
        <end position="339"/>
    </location>
</feature>
<keyword evidence="9" id="KW-0221">Differentiation</keyword>
<comment type="subcellular location">
    <subcellularLocation>
        <location evidence="2">Cell membrane</location>
        <topology evidence="2">Single-pass type I membrane protein</topology>
    </subcellularLocation>
    <subcellularLocation>
        <location evidence="1">Nucleus</location>
    </subcellularLocation>
</comment>
<dbReference type="GO" id="GO:0005886">
    <property type="term" value="C:plasma membrane"/>
    <property type="evidence" value="ECO:0007669"/>
    <property type="project" value="UniProtKB-SubCell"/>
</dbReference>
<dbReference type="OrthoDB" id="430340at2759"/>
<name>A0A3P6SX56_LITSI</name>
<feature type="disulfide bond" evidence="21">
    <location>
        <begin position="90"/>
        <end position="107"/>
    </location>
</feature>
<evidence type="ECO:0000256" key="10">
    <source>
        <dbReference type="ARBA" id="ARBA00022976"/>
    </source>
</evidence>
<feature type="disulfide bond" evidence="21">
    <location>
        <begin position="32"/>
        <end position="41"/>
    </location>
</feature>
<keyword evidence="11" id="KW-1133">Transmembrane helix</keyword>
<dbReference type="PANTHER" id="PTHR45836:SF23">
    <property type="entry name" value="NEUROGENIC LOCUS NOTCH HOMOLOG PROTEIN 1"/>
    <property type="match status" value="1"/>
</dbReference>
<keyword evidence="13 20" id="KW-0040">ANK repeat</keyword>
<evidence type="ECO:0000256" key="19">
    <source>
        <dbReference type="ARBA" id="ARBA00023242"/>
    </source>
</evidence>
<accession>A0A3P6SX56</accession>